<dbReference type="InterPro" id="IPR036034">
    <property type="entry name" value="PDZ_sf"/>
</dbReference>
<feature type="compositionally biased region" description="Pro residues" evidence="4">
    <location>
        <begin position="205"/>
        <end position="220"/>
    </location>
</feature>
<keyword evidence="3" id="KW-0966">Cell projection</keyword>
<dbReference type="PANTHER" id="PTHR23116">
    <property type="entry name" value="PDZ DOMAIN CONTAINING WHIRLIN AND HARMONIN-RELATED"/>
    <property type="match status" value="1"/>
</dbReference>
<evidence type="ECO:0000256" key="3">
    <source>
        <dbReference type="ARBA" id="ARBA00023273"/>
    </source>
</evidence>
<dbReference type="GO" id="GO:0002142">
    <property type="term" value="C:stereocilia ankle link complex"/>
    <property type="evidence" value="ECO:0007669"/>
    <property type="project" value="TreeGrafter"/>
</dbReference>
<name>A0A8C0GDP0_CHEAB</name>
<dbReference type="SMART" id="SM00228">
    <property type="entry name" value="PDZ"/>
    <property type="match status" value="1"/>
</dbReference>
<comment type="subcellular location">
    <subcellularLocation>
        <location evidence="1">Cell projection</location>
    </subcellularLocation>
</comment>
<feature type="compositionally biased region" description="Pro residues" evidence="4">
    <location>
        <begin position="97"/>
        <end position="110"/>
    </location>
</feature>
<dbReference type="Pfam" id="PF00595">
    <property type="entry name" value="PDZ"/>
    <property type="match status" value="1"/>
</dbReference>
<organism evidence="6 7">
    <name type="scientific">Chelonoidis abingdonii</name>
    <name type="common">Abingdon island giant tortoise</name>
    <name type="synonym">Testudo abingdonii</name>
    <dbReference type="NCBI Taxonomy" id="106734"/>
    <lineage>
        <taxon>Eukaryota</taxon>
        <taxon>Metazoa</taxon>
        <taxon>Chordata</taxon>
        <taxon>Craniata</taxon>
        <taxon>Vertebrata</taxon>
        <taxon>Euteleostomi</taxon>
        <taxon>Archelosauria</taxon>
        <taxon>Testudinata</taxon>
        <taxon>Testudines</taxon>
        <taxon>Cryptodira</taxon>
        <taxon>Durocryptodira</taxon>
        <taxon>Testudinoidea</taxon>
        <taxon>Testudinidae</taxon>
        <taxon>Chelonoidis</taxon>
    </lineage>
</organism>
<reference evidence="6" key="1">
    <citation type="submission" date="2025-08" db="UniProtKB">
        <authorList>
            <consortium name="Ensembl"/>
        </authorList>
    </citation>
    <scope>IDENTIFICATION</scope>
</reference>
<dbReference type="GO" id="GO:0060088">
    <property type="term" value="P:auditory receptor cell stereocilium organization"/>
    <property type="evidence" value="ECO:0007669"/>
    <property type="project" value="TreeGrafter"/>
</dbReference>
<dbReference type="InterPro" id="IPR051844">
    <property type="entry name" value="USH2_Complex_Protein"/>
</dbReference>
<protein>
    <recommendedName>
        <fullName evidence="5">PDZ domain-containing protein</fullName>
    </recommendedName>
</protein>
<dbReference type="FunFam" id="2.30.42.10:FF:000171">
    <property type="entry name" value="PDZ domain containing 7"/>
    <property type="match status" value="1"/>
</dbReference>
<keyword evidence="2" id="KW-0677">Repeat</keyword>
<dbReference type="GO" id="GO:0005886">
    <property type="term" value="C:plasma membrane"/>
    <property type="evidence" value="ECO:0007669"/>
    <property type="project" value="TreeGrafter"/>
</dbReference>
<dbReference type="AlphaFoldDB" id="A0A8C0GDP0"/>
<dbReference type="CDD" id="cd06751">
    <property type="entry name" value="PDZ3_PDZD7-like"/>
    <property type="match status" value="1"/>
</dbReference>
<dbReference type="GO" id="GO:0005929">
    <property type="term" value="C:cilium"/>
    <property type="evidence" value="ECO:0007669"/>
    <property type="project" value="TreeGrafter"/>
</dbReference>
<evidence type="ECO:0000259" key="5">
    <source>
        <dbReference type="PROSITE" id="PS50106"/>
    </source>
</evidence>
<dbReference type="InterPro" id="IPR001478">
    <property type="entry name" value="PDZ"/>
</dbReference>
<feature type="compositionally biased region" description="Low complexity" evidence="4">
    <location>
        <begin position="129"/>
        <end position="139"/>
    </location>
</feature>
<feature type="compositionally biased region" description="Low complexity" evidence="4">
    <location>
        <begin position="111"/>
        <end position="121"/>
    </location>
</feature>
<dbReference type="SUPFAM" id="SSF50156">
    <property type="entry name" value="PDZ domain-like"/>
    <property type="match status" value="1"/>
</dbReference>
<evidence type="ECO:0000256" key="4">
    <source>
        <dbReference type="SAM" id="MobiDB-lite"/>
    </source>
</evidence>
<dbReference type="PROSITE" id="PS50106">
    <property type="entry name" value="PDZ"/>
    <property type="match status" value="1"/>
</dbReference>
<dbReference type="GO" id="GO:0007605">
    <property type="term" value="P:sensory perception of sound"/>
    <property type="evidence" value="ECO:0007669"/>
    <property type="project" value="TreeGrafter"/>
</dbReference>
<accession>A0A8C0GDP0</accession>
<reference evidence="6" key="2">
    <citation type="submission" date="2025-09" db="UniProtKB">
        <authorList>
            <consortium name="Ensembl"/>
        </authorList>
    </citation>
    <scope>IDENTIFICATION</scope>
</reference>
<keyword evidence="7" id="KW-1185">Reference proteome</keyword>
<dbReference type="GO" id="GO:0032426">
    <property type="term" value="C:stereocilium tip"/>
    <property type="evidence" value="ECO:0007669"/>
    <property type="project" value="TreeGrafter"/>
</dbReference>
<dbReference type="GeneTree" id="ENSGT00950000183002"/>
<feature type="compositionally biased region" description="Pro residues" evidence="4">
    <location>
        <begin position="167"/>
        <end position="179"/>
    </location>
</feature>
<sequence length="220" mass="22553">MSVRLSKLRQSLGISISGGIESKVQPMVRIEKIFPGGAAFLSRSLKAGAELVSVDGASLQNVTHQRAVDLIRQAYRTNRQAPMELVVKVPKAGCTPAPRPPAAPPAPPAAGPVAAASRCPAAPAPPATPSAAASAARSRLTSGTPGGRGRVRPPEPLGSPLNSAPTSPSPMGLPEPGLVPSPHVVAPRTPLPPPHHQWGCQSQAPPLPPIGWLPEPRSCP</sequence>
<evidence type="ECO:0000256" key="2">
    <source>
        <dbReference type="ARBA" id="ARBA00022737"/>
    </source>
</evidence>
<dbReference type="Ensembl" id="ENSCABT00000006237.1">
    <property type="protein sequence ID" value="ENSCABP00000005736.1"/>
    <property type="gene ID" value="ENSCABG00000004314.1"/>
</dbReference>
<dbReference type="Gene3D" id="2.30.42.10">
    <property type="match status" value="1"/>
</dbReference>
<feature type="domain" description="PDZ" evidence="5">
    <location>
        <begin position="2"/>
        <end position="74"/>
    </location>
</feature>
<evidence type="ECO:0000313" key="7">
    <source>
        <dbReference type="Proteomes" id="UP000694404"/>
    </source>
</evidence>
<dbReference type="PANTHER" id="PTHR23116:SF29">
    <property type="entry name" value="PDZ DOMAIN-CONTAINING PROTEIN 7"/>
    <property type="match status" value="1"/>
</dbReference>
<dbReference type="OMA" id="PHHQWGC"/>
<feature type="region of interest" description="Disordered" evidence="4">
    <location>
        <begin position="97"/>
        <end position="220"/>
    </location>
</feature>
<evidence type="ECO:0000313" key="6">
    <source>
        <dbReference type="Ensembl" id="ENSCABP00000005736.1"/>
    </source>
</evidence>
<dbReference type="Proteomes" id="UP000694404">
    <property type="component" value="Unplaced"/>
</dbReference>
<proteinExistence type="predicted"/>
<evidence type="ECO:0000256" key="1">
    <source>
        <dbReference type="ARBA" id="ARBA00004316"/>
    </source>
</evidence>